<dbReference type="HOGENOM" id="CLU_1768700_0_0_1"/>
<evidence type="ECO:0000313" key="1">
    <source>
        <dbReference type="EMBL" id="KIK77922.1"/>
    </source>
</evidence>
<dbReference type="EMBL" id="KN826782">
    <property type="protein sequence ID" value="KIK77922.1"/>
    <property type="molecule type" value="Genomic_DNA"/>
</dbReference>
<dbReference type="AlphaFoldDB" id="A0A0D0C4A0"/>
<reference evidence="1 2" key="1">
    <citation type="submission" date="2014-04" db="EMBL/GenBank/DDBJ databases">
        <authorList>
            <consortium name="DOE Joint Genome Institute"/>
            <person name="Kuo A."/>
            <person name="Kohler A."/>
            <person name="Jargeat P."/>
            <person name="Nagy L.G."/>
            <person name="Floudas D."/>
            <person name="Copeland A."/>
            <person name="Barry K.W."/>
            <person name="Cichocki N."/>
            <person name="Veneault-Fourrey C."/>
            <person name="LaButti K."/>
            <person name="Lindquist E.A."/>
            <person name="Lipzen A."/>
            <person name="Lundell T."/>
            <person name="Morin E."/>
            <person name="Murat C."/>
            <person name="Sun H."/>
            <person name="Tunlid A."/>
            <person name="Henrissat B."/>
            <person name="Grigoriev I.V."/>
            <person name="Hibbett D.S."/>
            <person name="Martin F."/>
            <person name="Nordberg H.P."/>
            <person name="Cantor M.N."/>
            <person name="Hua S.X."/>
        </authorList>
    </citation>
    <scope>NUCLEOTIDE SEQUENCE [LARGE SCALE GENOMIC DNA]</scope>
    <source>
        <strain evidence="1 2">Ve08.2h10</strain>
    </source>
</reference>
<dbReference type="Proteomes" id="UP000054538">
    <property type="component" value="Unassembled WGS sequence"/>
</dbReference>
<proteinExistence type="predicted"/>
<gene>
    <name evidence="1" type="ORF">PAXRUDRAFT_775544</name>
</gene>
<evidence type="ECO:0000313" key="2">
    <source>
        <dbReference type="Proteomes" id="UP000054538"/>
    </source>
</evidence>
<dbReference type="InParanoid" id="A0A0D0C4A0"/>
<organism evidence="1 2">
    <name type="scientific">Paxillus rubicundulus Ve08.2h10</name>
    <dbReference type="NCBI Taxonomy" id="930991"/>
    <lineage>
        <taxon>Eukaryota</taxon>
        <taxon>Fungi</taxon>
        <taxon>Dikarya</taxon>
        <taxon>Basidiomycota</taxon>
        <taxon>Agaricomycotina</taxon>
        <taxon>Agaricomycetes</taxon>
        <taxon>Agaricomycetidae</taxon>
        <taxon>Boletales</taxon>
        <taxon>Paxilineae</taxon>
        <taxon>Paxillaceae</taxon>
        <taxon>Paxillus</taxon>
    </lineage>
</organism>
<accession>A0A0D0C4A0</accession>
<keyword evidence="2" id="KW-1185">Reference proteome</keyword>
<reference evidence="2" key="2">
    <citation type="submission" date="2015-01" db="EMBL/GenBank/DDBJ databases">
        <title>Evolutionary Origins and Diversification of the Mycorrhizal Mutualists.</title>
        <authorList>
            <consortium name="DOE Joint Genome Institute"/>
            <consortium name="Mycorrhizal Genomics Consortium"/>
            <person name="Kohler A."/>
            <person name="Kuo A."/>
            <person name="Nagy L.G."/>
            <person name="Floudas D."/>
            <person name="Copeland A."/>
            <person name="Barry K.W."/>
            <person name="Cichocki N."/>
            <person name="Veneault-Fourrey C."/>
            <person name="LaButti K."/>
            <person name="Lindquist E.A."/>
            <person name="Lipzen A."/>
            <person name="Lundell T."/>
            <person name="Morin E."/>
            <person name="Murat C."/>
            <person name="Riley R."/>
            <person name="Ohm R."/>
            <person name="Sun H."/>
            <person name="Tunlid A."/>
            <person name="Henrissat B."/>
            <person name="Grigoriev I.V."/>
            <person name="Hibbett D.S."/>
            <person name="Martin F."/>
        </authorList>
    </citation>
    <scope>NUCLEOTIDE SEQUENCE [LARGE SCALE GENOMIC DNA]</scope>
    <source>
        <strain evidence="2">Ve08.2h10</strain>
    </source>
</reference>
<name>A0A0D0C4A0_9AGAM</name>
<protein>
    <submittedName>
        <fullName evidence="1">Uncharacterized protein</fullName>
    </submittedName>
</protein>
<sequence length="147" mass="16010">MSSSENALSRVVTHSRAAIFLLRCIFHYITAARAWGKGYIIMTKVTLSTHIFYYARCRTQNPSKTHTGTGDIHGHDGSIFLGDSYSVGSVGSGDLLSQTPLLDPYATPVASTALIFTNKNQNHIIDTIVRNTQTTGSDRCGVLLSEM</sequence>